<evidence type="ECO:0000259" key="2">
    <source>
        <dbReference type="PROSITE" id="PS50975"/>
    </source>
</evidence>
<dbReference type="InterPro" id="IPR013651">
    <property type="entry name" value="ATP-grasp_RimK-type"/>
</dbReference>
<keyword evidence="1" id="KW-0067">ATP-binding</keyword>
<feature type="domain" description="ATP-grasp" evidence="2">
    <location>
        <begin position="66"/>
        <end position="310"/>
    </location>
</feature>
<evidence type="ECO:0000313" key="3">
    <source>
        <dbReference type="EMBL" id="OGY16616.1"/>
    </source>
</evidence>
<organism evidence="3 4">
    <name type="scientific">Candidatus Chisholmbacteria bacterium RIFCSPHIGHO2_01_FULL_48_12</name>
    <dbReference type="NCBI Taxonomy" id="1797589"/>
    <lineage>
        <taxon>Bacteria</taxon>
        <taxon>Candidatus Chisholmiibacteriota</taxon>
    </lineage>
</organism>
<protein>
    <recommendedName>
        <fullName evidence="2">ATP-grasp domain-containing protein</fullName>
    </recommendedName>
</protein>
<dbReference type="PANTHER" id="PTHR21621:SF0">
    <property type="entry name" value="BETA-CITRYLGLUTAMATE SYNTHASE B-RELATED"/>
    <property type="match status" value="1"/>
</dbReference>
<dbReference type="GO" id="GO:0046872">
    <property type="term" value="F:metal ion binding"/>
    <property type="evidence" value="ECO:0007669"/>
    <property type="project" value="InterPro"/>
</dbReference>
<dbReference type="PROSITE" id="PS50975">
    <property type="entry name" value="ATP_GRASP"/>
    <property type="match status" value="1"/>
</dbReference>
<dbReference type="PANTHER" id="PTHR21621">
    <property type="entry name" value="RIBOSOMAL PROTEIN S6 MODIFICATION PROTEIN"/>
    <property type="match status" value="1"/>
</dbReference>
<dbReference type="GO" id="GO:0018169">
    <property type="term" value="F:ribosomal S6-glutamic acid ligase activity"/>
    <property type="evidence" value="ECO:0007669"/>
    <property type="project" value="TreeGrafter"/>
</dbReference>
<dbReference type="AlphaFoldDB" id="A0A1G1VMJ6"/>
<evidence type="ECO:0000313" key="4">
    <source>
        <dbReference type="Proteomes" id="UP000177324"/>
    </source>
</evidence>
<dbReference type="GO" id="GO:0005737">
    <property type="term" value="C:cytoplasm"/>
    <property type="evidence" value="ECO:0007669"/>
    <property type="project" value="TreeGrafter"/>
</dbReference>
<sequence>MTLTNTNSLVLLQAAKVLGITAQILNSSQGKIKLIKGQKSHIVHKCGFNLNPHQAIILTRNKLKTLALLRRHGLPTPKIYYLKSNISFPLVLKPVSGQKGQHVYLNLQNQAQLDTALTQISDPALTQQFIPGHDLRFFVLAGKVIGITHRQPPRITGDGRSTIKQLIIAENLRRVHLTLTLGHRMLNRLHHWPRIRWYLSLQGQDLKAVLSKNQTIELYPLANFSTGGSTHTLLLNQVHPSLIRLAQKAVKLTDLTVAGVDMIVKNWRHPAQPENAYIIEINSDPSLRLHSWPNTGRPQPVAKKLLHYIFSQPL</sequence>
<dbReference type="EMBL" id="MHCH01000042">
    <property type="protein sequence ID" value="OGY16616.1"/>
    <property type="molecule type" value="Genomic_DNA"/>
</dbReference>
<dbReference type="STRING" id="1797589.A2784_03765"/>
<keyword evidence="1" id="KW-0547">Nucleotide-binding</keyword>
<evidence type="ECO:0000256" key="1">
    <source>
        <dbReference type="PROSITE-ProRule" id="PRU00409"/>
    </source>
</evidence>
<dbReference type="GO" id="GO:0005524">
    <property type="term" value="F:ATP binding"/>
    <property type="evidence" value="ECO:0007669"/>
    <property type="project" value="UniProtKB-UniRule"/>
</dbReference>
<reference evidence="3 4" key="1">
    <citation type="journal article" date="2016" name="Nat. Commun.">
        <title>Thousands of microbial genomes shed light on interconnected biogeochemical processes in an aquifer system.</title>
        <authorList>
            <person name="Anantharaman K."/>
            <person name="Brown C.T."/>
            <person name="Hug L.A."/>
            <person name="Sharon I."/>
            <person name="Castelle C.J."/>
            <person name="Probst A.J."/>
            <person name="Thomas B.C."/>
            <person name="Singh A."/>
            <person name="Wilkins M.J."/>
            <person name="Karaoz U."/>
            <person name="Brodie E.L."/>
            <person name="Williams K.H."/>
            <person name="Hubbard S.S."/>
            <person name="Banfield J.F."/>
        </authorList>
    </citation>
    <scope>NUCLEOTIDE SEQUENCE [LARGE SCALE GENOMIC DNA]</scope>
</reference>
<dbReference type="Proteomes" id="UP000177324">
    <property type="component" value="Unassembled WGS sequence"/>
</dbReference>
<comment type="caution">
    <text evidence="3">The sequence shown here is derived from an EMBL/GenBank/DDBJ whole genome shotgun (WGS) entry which is preliminary data.</text>
</comment>
<name>A0A1G1VMJ6_9BACT</name>
<dbReference type="SUPFAM" id="SSF56059">
    <property type="entry name" value="Glutathione synthetase ATP-binding domain-like"/>
    <property type="match status" value="1"/>
</dbReference>
<dbReference type="InterPro" id="IPR011761">
    <property type="entry name" value="ATP-grasp"/>
</dbReference>
<dbReference type="GO" id="GO:0009432">
    <property type="term" value="P:SOS response"/>
    <property type="evidence" value="ECO:0007669"/>
    <property type="project" value="TreeGrafter"/>
</dbReference>
<accession>A0A1G1VMJ6</accession>
<gene>
    <name evidence="3" type="ORF">A2784_03765</name>
</gene>
<proteinExistence type="predicted"/>
<dbReference type="Pfam" id="PF08443">
    <property type="entry name" value="RimK"/>
    <property type="match status" value="1"/>
</dbReference>
<dbReference type="Gene3D" id="3.30.470.20">
    <property type="entry name" value="ATP-grasp fold, B domain"/>
    <property type="match status" value="2"/>
</dbReference>